<dbReference type="InterPro" id="IPR004358">
    <property type="entry name" value="Sig_transdc_His_kin-like_C"/>
</dbReference>
<keyword evidence="10" id="KW-0067">ATP-binding</keyword>
<evidence type="ECO:0000259" key="22">
    <source>
        <dbReference type="PROSITE" id="PS50110"/>
    </source>
</evidence>
<keyword evidence="9" id="KW-0418">Kinase</keyword>
<dbReference type="PRINTS" id="PR00344">
    <property type="entry name" value="BCTRLSENSOR"/>
</dbReference>
<evidence type="ECO:0000256" key="17">
    <source>
        <dbReference type="ARBA" id="ARBA00070152"/>
    </source>
</evidence>
<feature type="transmembrane region" description="Helical" evidence="20">
    <location>
        <begin position="32"/>
        <end position="51"/>
    </location>
</feature>
<keyword evidence="6" id="KW-0808">Transferase</keyword>
<protein>
    <recommendedName>
        <fullName evidence="16">Sensory/regulatory protein RpfC</fullName>
        <ecNumber evidence="3">2.7.13.3</ecNumber>
    </recommendedName>
    <alternativeName>
        <fullName evidence="17">Virulence sensor protein BvgS</fullName>
    </alternativeName>
</protein>
<evidence type="ECO:0000259" key="21">
    <source>
        <dbReference type="PROSITE" id="PS50109"/>
    </source>
</evidence>
<feature type="transmembrane region" description="Helical" evidence="20">
    <location>
        <begin position="268"/>
        <end position="290"/>
    </location>
</feature>
<feature type="domain" description="Response regulatory" evidence="22">
    <location>
        <begin position="559"/>
        <end position="677"/>
    </location>
</feature>
<organism evidence="24 25">
    <name type="scientific">Chromobacterium rhizoryzae</name>
    <dbReference type="NCBI Taxonomy" id="1778675"/>
    <lineage>
        <taxon>Bacteria</taxon>
        <taxon>Pseudomonadati</taxon>
        <taxon>Pseudomonadota</taxon>
        <taxon>Betaproteobacteria</taxon>
        <taxon>Neisseriales</taxon>
        <taxon>Chromobacteriaceae</taxon>
        <taxon>Chromobacterium</taxon>
    </lineage>
</organism>
<dbReference type="GO" id="GO:0005524">
    <property type="term" value="F:ATP binding"/>
    <property type="evidence" value="ECO:0007669"/>
    <property type="project" value="UniProtKB-KW"/>
</dbReference>
<dbReference type="InterPro" id="IPR036097">
    <property type="entry name" value="HisK_dim/P_sf"/>
</dbReference>
<evidence type="ECO:0000256" key="11">
    <source>
        <dbReference type="ARBA" id="ARBA00022989"/>
    </source>
</evidence>
<dbReference type="InterPro" id="IPR033424">
    <property type="entry name" value="MASE4"/>
</dbReference>
<dbReference type="CDD" id="cd00082">
    <property type="entry name" value="HisKA"/>
    <property type="match status" value="1"/>
</dbReference>
<dbReference type="SMART" id="SM00448">
    <property type="entry name" value="REC"/>
    <property type="match status" value="2"/>
</dbReference>
<evidence type="ECO:0000256" key="12">
    <source>
        <dbReference type="ARBA" id="ARBA00023012"/>
    </source>
</evidence>
<dbReference type="FunFam" id="1.10.287.130:FF:000002">
    <property type="entry name" value="Two-component osmosensing histidine kinase"/>
    <property type="match status" value="1"/>
</dbReference>
<comment type="subunit">
    <text evidence="15">At low DSF concentrations, interacts with RpfF.</text>
</comment>
<dbReference type="GO" id="GO:0000155">
    <property type="term" value="F:phosphorelay sensor kinase activity"/>
    <property type="evidence" value="ECO:0007669"/>
    <property type="project" value="InterPro"/>
</dbReference>
<evidence type="ECO:0000256" key="15">
    <source>
        <dbReference type="ARBA" id="ARBA00064003"/>
    </source>
</evidence>
<dbReference type="Pfam" id="PF00512">
    <property type="entry name" value="HisKA"/>
    <property type="match status" value="1"/>
</dbReference>
<keyword evidence="12" id="KW-0902">Two-component regulatory system</keyword>
<evidence type="ECO:0000256" key="1">
    <source>
        <dbReference type="ARBA" id="ARBA00000085"/>
    </source>
</evidence>
<dbReference type="PROSITE" id="PS50894">
    <property type="entry name" value="HPT"/>
    <property type="match status" value="1"/>
</dbReference>
<dbReference type="PROSITE" id="PS50109">
    <property type="entry name" value="HIS_KIN"/>
    <property type="match status" value="1"/>
</dbReference>
<gene>
    <name evidence="24" type="ORF">D1345_12595</name>
</gene>
<feature type="transmembrane region" description="Helical" evidence="20">
    <location>
        <begin position="63"/>
        <end position="84"/>
    </location>
</feature>
<dbReference type="Pfam" id="PF00072">
    <property type="entry name" value="Response_reg"/>
    <property type="match status" value="2"/>
</dbReference>
<evidence type="ECO:0000256" key="6">
    <source>
        <dbReference type="ARBA" id="ARBA00022679"/>
    </source>
</evidence>
<keyword evidence="5 19" id="KW-0597">Phosphoprotein</keyword>
<evidence type="ECO:0000256" key="19">
    <source>
        <dbReference type="PROSITE-ProRule" id="PRU00169"/>
    </source>
</evidence>
<name>A0AAD0RR05_9NEIS</name>
<dbReference type="CDD" id="cd16922">
    <property type="entry name" value="HATPase_EvgS-ArcB-TorS-like"/>
    <property type="match status" value="1"/>
</dbReference>
<keyword evidence="8" id="KW-0547">Nucleotide-binding</keyword>
<dbReference type="InterPro" id="IPR003661">
    <property type="entry name" value="HisK_dim/P_dom"/>
</dbReference>
<dbReference type="InterPro" id="IPR001789">
    <property type="entry name" value="Sig_transdc_resp-reg_receiver"/>
</dbReference>
<dbReference type="FunFam" id="3.30.565.10:FF:000010">
    <property type="entry name" value="Sensor histidine kinase RcsC"/>
    <property type="match status" value="1"/>
</dbReference>
<dbReference type="InterPro" id="IPR011006">
    <property type="entry name" value="CheY-like_superfamily"/>
</dbReference>
<feature type="transmembrane region" description="Helical" evidence="20">
    <location>
        <begin position="131"/>
        <end position="151"/>
    </location>
</feature>
<dbReference type="PROSITE" id="PS50110">
    <property type="entry name" value="RESPONSE_REGULATORY"/>
    <property type="match status" value="2"/>
</dbReference>
<keyword evidence="13 20" id="KW-0472">Membrane</keyword>
<feature type="domain" description="HPt" evidence="23">
    <location>
        <begin position="855"/>
        <end position="948"/>
    </location>
</feature>
<evidence type="ECO:0000256" key="13">
    <source>
        <dbReference type="ARBA" id="ARBA00023136"/>
    </source>
</evidence>
<evidence type="ECO:0000259" key="23">
    <source>
        <dbReference type="PROSITE" id="PS50894"/>
    </source>
</evidence>
<dbReference type="SUPFAM" id="SSF52172">
    <property type="entry name" value="CheY-like"/>
    <property type="match status" value="2"/>
</dbReference>
<dbReference type="GO" id="GO:0005886">
    <property type="term" value="C:plasma membrane"/>
    <property type="evidence" value="ECO:0007669"/>
    <property type="project" value="UniProtKB-SubCell"/>
</dbReference>
<dbReference type="Gene3D" id="1.10.287.130">
    <property type="match status" value="1"/>
</dbReference>
<evidence type="ECO:0000256" key="8">
    <source>
        <dbReference type="ARBA" id="ARBA00022741"/>
    </source>
</evidence>
<dbReference type="KEGG" id="crz:D1345_12595"/>
<dbReference type="Gene3D" id="3.40.50.2300">
    <property type="match status" value="2"/>
</dbReference>
<dbReference type="PANTHER" id="PTHR45339:SF1">
    <property type="entry name" value="HYBRID SIGNAL TRANSDUCTION HISTIDINE KINASE J"/>
    <property type="match status" value="1"/>
</dbReference>
<dbReference type="EC" id="2.7.13.3" evidence="3"/>
<evidence type="ECO:0000256" key="18">
    <source>
        <dbReference type="PROSITE-ProRule" id="PRU00110"/>
    </source>
</evidence>
<evidence type="ECO:0000256" key="20">
    <source>
        <dbReference type="SAM" id="Phobius"/>
    </source>
</evidence>
<feature type="transmembrane region" description="Helical" evidence="20">
    <location>
        <begin position="91"/>
        <end position="111"/>
    </location>
</feature>
<dbReference type="Pfam" id="PF01627">
    <property type="entry name" value="Hpt"/>
    <property type="match status" value="1"/>
</dbReference>
<dbReference type="Proteomes" id="UP000259465">
    <property type="component" value="Chromosome"/>
</dbReference>
<evidence type="ECO:0000256" key="9">
    <source>
        <dbReference type="ARBA" id="ARBA00022777"/>
    </source>
</evidence>
<keyword evidence="25" id="KW-1185">Reference proteome</keyword>
<reference evidence="24 25" key="1">
    <citation type="submission" date="2018-08" db="EMBL/GenBank/DDBJ databases">
        <title>Complete genome sequence of JP2-74.</title>
        <authorList>
            <person name="Wu L."/>
        </authorList>
    </citation>
    <scope>NUCLEOTIDE SEQUENCE [LARGE SCALE GENOMIC DNA]</scope>
    <source>
        <strain evidence="24 25">JP2-74</strain>
    </source>
</reference>
<feature type="transmembrane region" description="Helical" evidence="20">
    <location>
        <begin position="205"/>
        <end position="225"/>
    </location>
</feature>
<comment type="function">
    <text evidence="14">Member of the two-component regulatory system BvgS/BvgA. Phosphorylates BvgA via a four-step phosphorelay in response to environmental signals.</text>
</comment>
<dbReference type="InterPro" id="IPR036641">
    <property type="entry name" value="HPT_dom_sf"/>
</dbReference>
<feature type="modified residue" description="Phosphohistidine" evidence="18">
    <location>
        <position position="894"/>
    </location>
</feature>
<dbReference type="PANTHER" id="PTHR45339">
    <property type="entry name" value="HYBRID SIGNAL TRANSDUCTION HISTIDINE KINASE J"/>
    <property type="match status" value="1"/>
</dbReference>
<comment type="catalytic activity">
    <reaction evidence="1">
        <text>ATP + protein L-histidine = ADP + protein N-phospho-L-histidine.</text>
        <dbReference type="EC" id="2.7.13.3"/>
    </reaction>
</comment>
<evidence type="ECO:0000256" key="4">
    <source>
        <dbReference type="ARBA" id="ARBA00022475"/>
    </source>
</evidence>
<comment type="subcellular location">
    <subcellularLocation>
        <location evidence="2">Cell membrane</location>
        <topology evidence="2">Multi-pass membrane protein</topology>
    </subcellularLocation>
</comment>
<evidence type="ECO:0000256" key="3">
    <source>
        <dbReference type="ARBA" id="ARBA00012438"/>
    </source>
</evidence>
<keyword evidence="4" id="KW-1003">Cell membrane</keyword>
<evidence type="ECO:0000256" key="14">
    <source>
        <dbReference type="ARBA" id="ARBA00058004"/>
    </source>
</evidence>
<dbReference type="SUPFAM" id="SSF47226">
    <property type="entry name" value="Histidine-containing phosphotransfer domain, HPT domain"/>
    <property type="match status" value="1"/>
</dbReference>
<feature type="domain" description="Response regulatory" evidence="22">
    <location>
        <begin position="699"/>
        <end position="818"/>
    </location>
</feature>
<sequence length="1037" mass="111438">MELRHMQQTPASGNDAFEFLSTLPPSPAQRRMALAAILVSMLVFICALPFAKVPLPKVPAFIPAYQAAMAVCDLVTAALLFGQYAILRARALLALATAYLFTALMAMAHALTFPGVFAPGGLLGAGPQTTAWMYMFWHGGFPLMVLAYALLAQRNDGPKRFTSALPAVLGCIVGSLALMVALTALATLGHPWFPPIMQGSRYTPIMFGVVSAVWGFSALALLLLLRRWKRTLLDVWLAVVMTAWLCDIALSAMLNASRFDLGFYAGRGYGLLSASFVLIILLLENGLLYARLADSAGQLRVAKQQAEDATQAKSMFLANMSHEIRTPMNAIIGMSYLALKTKLTGQQRDYVSKIHNAGTSLLGIINDILDFSKVEAGKLEMEAEPFWLDDVLEAVSSLVAQKATDKSLELLFEVSSDVPKGLVGDALRLSQVLINLSNNAIKFTEKGQVAIIISRLEQVGDKVHLRFCVHDTGIGMSEEQAARLFQPFSQADGSTTRRFGGTGLGLTIAKRLVELMGGSIRVESAPGWGSLFMFNAWLGVSSVVDTRRQSLPGEIKGLRVLVVDDNASARDILSDQLRSLGFFAHACASGPEAVAAIAQANLDRPFDAVFVDWMMPGMNGVETISQIRSISHSIKVVLATAFGRDDVRAQGELSGCDAVLIKPISLSSLYDVVLAMFGPQRDHGIVALTEELPRLDGVRLLLVEDNLVNQQIAVELLGDAGALVTLANHGGEALARLAAMGPQGFDAVLMDVQMPVLDGISATRQIKADPRFSSLPVLAMTADALSEEREDCMNAGMDDYIAKPIDPHAMFQTLLRWVKPIPPGAELRHAASSALALPDIPGLDQQAGLKRVAGKRELYLHLLRQFVTEEADAAARLSAALEIGDFVQAERTVHTLKGVSGNVGCVQLQDAAAALERDLRSRGAVRLAPLEQALEQVMTALRAGLEAEDRLSGVGAPNADAQADPALLLRLAALLAASDGDALELFLQQASSLRALLAPNEFADFEKALNQFDFVSALTLLRHAAAAQRIPLPENTR</sequence>
<dbReference type="SMART" id="SM00073">
    <property type="entry name" value="HPT"/>
    <property type="match status" value="1"/>
</dbReference>
<feature type="transmembrane region" description="Helical" evidence="20">
    <location>
        <begin position="163"/>
        <end position="185"/>
    </location>
</feature>
<dbReference type="SMART" id="SM00387">
    <property type="entry name" value="HATPase_c"/>
    <property type="match status" value="1"/>
</dbReference>
<feature type="modified residue" description="4-aspartylphosphate" evidence="19">
    <location>
        <position position="751"/>
    </location>
</feature>
<evidence type="ECO:0000256" key="7">
    <source>
        <dbReference type="ARBA" id="ARBA00022692"/>
    </source>
</evidence>
<accession>A0AAD0RR05</accession>
<proteinExistence type="predicted"/>
<dbReference type="CDD" id="cd00088">
    <property type="entry name" value="HPT"/>
    <property type="match status" value="1"/>
</dbReference>
<dbReference type="SMART" id="SM00388">
    <property type="entry name" value="HisKA"/>
    <property type="match status" value="1"/>
</dbReference>
<dbReference type="InterPro" id="IPR008207">
    <property type="entry name" value="Sig_transdc_His_kin_Hpt_dom"/>
</dbReference>
<dbReference type="Pfam" id="PF02518">
    <property type="entry name" value="HATPase_c"/>
    <property type="match status" value="1"/>
</dbReference>
<dbReference type="SUPFAM" id="SSF55874">
    <property type="entry name" value="ATPase domain of HSP90 chaperone/DNA topoisomerase II/histidine kinase"/>
    <property type="match status" value="1"/>
</dbReference>
<dbReference type="SUPFAM" id="SSF47384">
    <property type="entry name" value="Homodimeric domain of signal transducing histidine kinase"/>
    <property type="match status" value="1"/>
</dbReference>
<evidence type="ECO:0000256" key="10">
    <source>
        <dbReference type="ARBA" id="ARBA00022840"/>
    </source>
</evidence>
<dbReference type="InterPro" id="IPR036890">
    <property type="entry name" value="HATPase_C_sf"/>
</dbReference>
<keyword evidence="11 20" id="KW-1133">Transmembrane helix</keyword>
<evidence type="ECO:0000256" key="16">
    <source>
        <dbReference type="ARBA" id="ARBA00068150"/>
    </source>
</evidence>
<dbReference type="InterPro" id="IPR005467">
    <property type="entry name" value="His_kinase_dom"/>
</dbReference>
<feature type="domain" description="Histidine kinase" evidence="21">
    <location>
        <begin position="319"/>
        <end position="540"/>
    </location>
</feature>
<evidence type="ECO:0000313" key="24">
    <source>
        <dbReference type="EMBL" id="AXT46985.1"/>
    </source>
</evidence>
<dbReference type="Pfam" id="PF17158">
    <property type="entry name" value="MASE4"/>
    <property type="match status" value="1"/>
</dbReference>
<dbReference type="Gene3D" id="1.20.120.160">
    <property type="entry name" value="HPT domain"/>
    <property type="match status" value="1"/>
</dbReference>
<dbReference type="Gene3D" id="3.30.565.10">
    <property type="entry name" value="Histidine kinase-like ATPase, C-terminal domain"/>
    <property type="match status" value="1"/>
</dbReference>
<dbReference type="CDD" id="cd17546">
    <property type="entry name" value="REC_hyHK_CKI1_RcsC-like"/>
    <property type="match status" value="2"/>
</dbReference>
<dbReference type="InterPro" id="IPR003594">
    <property type="entry name" value="HATPase_dom"/>
</dbReference>
<dbReference type="EMBL" id="CP031968">
    <property type="protein sequence ID" value="AXT46985.1"/>
    <property type="molecule type" value="Genomic_DNA"/>
</dbReference>
<feature type="modified residue" description="4-aspartylphosphate" evidence="19">
    <location>
        <position position="612"/>
    </location>
</feature>
<evidence type="ECO:0000256" key="5">
    <source>
        <dbReference type="ARBA" id="ARBA00022553"/>
    </source>
</evidence>
<keyword evidence="7 20" id="KW-0812">Transmembrane</keyword>
<dbReference type="AlphaFoldDB" id="A0AAD0RR05"/>
<evidence type="ECO:0000313" key="25">
    <source>
        <dbReference type="Proteomes" id="UP000259465"/>
    </source>
</evidence>
<evidence type="ECO:0000256" key="2">
    <source>
        <dbReference type="ARBA" id="ARBA00004651"/>
    </source>
</evidence>